<dbReference type="Proteomes" id="UP000198386">
    <property type="component" value="Unassembled WGS sequence"/>
</dbReference>
<dbReference type="Pfam" id="PF18911">
    <property type="entry name" value="PKD_4"/>
    <property type="match status" value="1"/>
</dbReference>
<dbReference type="InterPro" id="IPR006311">
    <property type="entry name" value="TAT_signal"/>
</dbReference>
<dbReference type="Gene3D" id="2.60.120.200">
    <property type="match status" value="1"/>
</dbReference>
<dbReference type="PROSITE" id="PS51318">
    <property type="entry name" value="TAT"/>
    <property type="match status" value="1"/>
</dbReference>
<dbReference type="SUPFAM" id="SSF49299">
    <property type="entry name" value="PKD domain"/>
    <property type="match status" value="1"/>
</dbReference>
<dbReference type="Gene3D" id="2.60.40.10">
    <property type="entry name" value="Immunoglobulins"/>
    <property type="match status" value="1"/>
</dbReference>
<dbReference type="Gene3D" id="2.130.10.10">
    <property type="entry name" value="YVTN repeat-like/Quinoprotein amine dehydrogenase"/>
    <property type="match status" value="1"/>
</dbReference>
<evidence type="ECO:0000256" key="3">
    <source>
        <dbReference type="SAM" id="MobiDB-lite"/>
    </source>
</evidence>
<organism evidence="5 6">
    <name type="scientific">Geodermatophilus saharensis</name>
    <dbReference type="NCBI Taxonomy" id="1137994"/>
    <lineage>
        <taxon>Bacteria</taxon>
        <taxon>Bacillati</taxon>
        <taxon>Actinomycetota</taxon>
        <taxon>Actinomycetes</taxon>
        <taxon>Geodermatophilales</taxon>
        <taxon>Geodermatophilaceae</taxon>
        <taxon>Geodermatophilus</taxon>
    </lineage>
</organism>
<dbReference type="PROSITE" id="PS50093">
    <property type="entry name" value="PKD"/>
    <property type="match status" value="1"/>
</dbReference>
<dbReference type="SMART" id="SM00089">
    <property type="entry name" value="PKD"/>
    <property type="match status" value="1"/>
</dbReference>
<dbReference type="RefSeq" id="WP_089405085.1">
    <property type="nucleotide sequence ID" value="NZ_FZOH01000007.1"/>
</dbReference>
<keyword evidence="6" id="KW-1185">Reference proteome</keyword>
<feature type="region of interest" description="Disordered" evidence="3">
    <location>
        <begin position="900"/>
        <end position="924"/>
    </location>
</feature>
<evidence type="ECO:0000313" key="6">
    <source>
        <dbReference type="Proteomes" id="UP000198386"/>
    </source>
</evidence>
<evidence type="ECO:0000259" key="4">
    <source>
        <dbReference type="PROSITE" id="PS50093"/>
    </source>
</evidence>
<name>A0A239GGB9_9ACTN</name>
<dbReference type="OrthoDB" id="9802683at2"/>
<dbReference type="SUPFAM" id="SSF49899">
    <property type="entry name" value="Concanavalin A-like lectins/glucanases"/>
    <property type="match status" value="1"/>
</dbReference>
<feature type="compositionally biased region" description="Low complexity" evidence="3">
    <location>
        <begin position="900"/>
        <end position="914"/>
    </location>
</feature>
<sequence length="1086" mass="111054">MSARTAASPRALLAGLLATLLLAGVLGGVVPATARADWAPLNPAAPATPATVTADALPTVQINGVVWAQAVVGNTVYVGGDFTQARPAGAPPGTSETPRSYLLAYDIRTGELISSFAPSLDGQVLAITASPDGSRIYVGGDFGRVNGQVRARIAAFSTTTGQLVSEFRPAVSGQVMAIAASNSTVYFGGSVTAVGSVARTRLAAVSAATGALLSWAPQPGPNTGTSNHVMAMVLTGTDQLVVAGRFNTLNGQAATGVGALSTSTGATRPFAVNQLVTNNGPNGAINSLTVANGVVYGTGYDYFGTGNLEGTFAARADGGTPVWFADCRGDHYSVHVSGGAVYTASHAHDCANIGGFPEQTPDRVHMFGNAVSVAAAGTVQRISELRNNTRLVGQPAPSLLPWDPAFQAGTFTGQFQAGWSVSGNGDYVVYGGEFPVVNGVGQQGLVRFAVPALAPKTVGPATSRPFTLTPTMVPGAVRLNWPSVTDRDNENLTYRVHRDTDTSAPVCEATRPTRWWDLPTFGCVDTGAAAGSHRWLVTVSDPAGNRLTSSWVTATVPAASSGANRPYARSVAADGALDHWYLGEASGNIAYDYAGPRDLTVGGGVTRQAAGAIQGDANTASAFNGTSTGSASTGTAVPSPQVFSVEAWFQTTSTAGGKIIGFGDRTSGLSGLYDRQVYMDTAGRVTFGIWNGATQLVTSPGAYNDGRWHHVVGTMSPAGVSLYVDGALIGTKAGSFRAQQFTGYWRIGGDNMNGWTPGGAAWFNGRIDEVAVYPTALSLQQVSTHTALGRGQNQAPTASFTTQVADLTARVDAAGSTDPEGVLRSYAWDFGNGATATGVTASHTYATPGTYTVRLTVTDGGGLTATTTRTVTVTAAPTGPGSVAADSFGREVASGWGTAERGGAWATTGTTSVTGGAGRLSGAPGQSTSAVLPAVNRTDVAVQAAVTLPQLATGGGTYVSLVTQKVGLNDYRVKLRYRSDGQVEVMLARTVADTETILGGYQLPGGYAAGTPLTVRFETSGGAPTTLKVKVWRAGTAEPAAWGLTRTDDTAALQRPGAVGLETYVSGSATATSVVRVDDLRAEPAG</sequence>
<dbReference type="InterPro" id="IPR013783">
    <property type="entry name" value="Ig-like_fold"/>
</dbReference>
<dbReference type="InterPro" id="IPR015943">
    <property type="entry name" value="WD40/YVTN_repeat-like_dom_sf"/>
</dbReference>
<dbReference type="InterPro" id="IPR011047">
    <property type="entry name" value="Quinoprotein_ADH-like_sf"/>
</dbReference>
<gene>
    <name evidence="5" type="ORF">SAMN04488107_3393</name>
</gene>
<dbReference type="CDD" id="cd00146">
    <property type="entry name" value="PKD"/>
    <property type="match status" value="1"/>
</dbReference>
<evidence type="ECO:0000256" key="2">
    <source>
        <dbReference type="ARBA" id="ARBA00023157"/>
    </source>
</evidence>
<dbReference type="EMBL" id="FZOH01000007">
    <property type="protein sequence ID" value="SNS68180.1"/>
    <property type="molecule type" value="Genomic_DNA"/>
</dbReference>
<evidence type="ECO:0000313" key="5">
    <source>
        <dbReference type="EMBL" id="SNS68180.1"/>
    </source>
</evidence>
<protein>
    <submittedName>
        <fullName evidence="5">PKD domain-containing protein</fullName>
    </submittedName>
</protein>
<dbReference type="InterPro" id="IPR022409">
    <property type="entry name" value="PKD/Chitinase_dom"/>
</dbReference>
<dbReference type="GO" id="GO:0005975">
    <property type="term" value="P:carbohydrate metabolic process"/>
    <property type="evidence" value="ECO:0007669"/>
    <property type="project" value="UniProtKB-ARBA"/>
</dbReference>
<dbReference type="AlphaFoldDB" id="A0A239GGB9"/>
<reference evidence="6" key="1">
    <citation type="submission" date="2017-06" db="EMBL/GenBank/DDBJ databases">
        <authorList>
            <person name="Varghese N."/>
            <person name="Submissions S."/>
        </authorList>
    </citation>
    <scope>NUCLEOTIDE SEQUENCE [LARGE SCALE GENOMIC DNA]</scope>
    <source>
        <strain evidence="6">DSM 45423</strain>
    </source>
</reference>
<dbReference type="InterPro" id="IPR000601">
    <property type="entry name" value="PKD_dom"/>
</dbReference>
<feature type="non-terminal residue" evidence="5">
    <location>
        <position position="1086"/>
    </location>
</feature>
<dbReference type="InterPro" id="IPR013320">
    <property type="entry name" value="ConA-like_dom_sf"/>
</dbReference>
<dbReference type="InterPro" id="IPR006558">
    <property type="entry name" value="LamG-like"/>
</dbReference>
<proteinExistence type="predicted"/>
<keyword evidence="1" id="KW-0732">Signal</keyword>
<dbReference type="InterPro" id="IPR035986">
    <property type="entry name" value="PKD_dom_sf"/>
</dbReference>
<evidence type="ECO:0000256" key="1">
    <source>
        <dbReference type="ARBA" id="ARBA00022729"/>
    </source>
</evidence>
<feature type="domain" description="PKD" evidence="4">
    <location>
        <begin position="792"/>
        <end position="878"/>
    </location>
</feature>
<keyword evidence="2" id="KW-1015">Disulfide bond</keyword>
<dbReference type="SUPFAM" id="SSF50998">
    <property type="entry name" value="Quinoprotein alcohol dehydrogenase-like"/>
    <property type="match status" value="1"/>
</dbReference>
<dbReference type="SMART" id="SM00560">
    <property type="entry name" value="LamGL"/>
    <property type="match status" value="1"/>
</dbReference>
<accession>A0A239GGB9</accession>
<dbReference type="Pfam" id="PF13385">
    <property type="entry name" value="Laminin_G_3"/>
    <property type="match status" value="1"/>
</dbReference>